<name>A0ABQ5JGH2_9LACO</name>
<dbReference type="EMBL" id="BQXH01000004">
    <property type="protein sequence ID" value="GKS80941.1"/>
    <property type="molecule type" value="Genomic_DNA"/>
</dbReference>
<dbReference type="Proteomes" id="UP001055149">
    <property type="component" value="Unassembled WGS sequence"/>
</dbReference>
<gene>
    <name evidence="3" type="ORF">LPAF129_06260</name>
</gene>
<dbReference type="GO" id="GO:0008168">
    <property type="term" value="F:methyltransferase activity"/>
    <property type="evidence" value="ECO:0007669"/>
    <property type="project" value="UniProtKB-KW"/>
</dbReference>
<keyword evidence="1" id="KW-0808">Transferase</keyword>
<evidence type="ECO:0000313" key="3">
    <source>
        <dbReference type="EMBL" id="GKS80941.1"/>
    </source>
</evidence>
<dbReference type="PANTHER" id="PTHR43861">
    <property type="entry name" value="TRANS-ACONITATE 2-METHYLTRANSFERASE-RELATED"/>
    <property type="match status" value="1"/>
</dbReference>
<dbReference type="Pfam" id="PF13649">
    <property type="entry name" value="Methyltransf_25"/>
    <property type="match status" value="1"/>
</dbReference>
<dbReference type="SUPFAM" id="SSF53335">
    <property type="entry name" value="S-adenosyl-L-methionine-dependent methyltransferases"/>
    <property type="match status" value="1"/>
</dbReference>
<keyword evidence="4" id="KW-1185">Reference proteome</keyword>
<dbReference type="Gene3D" id="3.40.50.150">
    <property type="entry name" value="Vaccinia Virus protein VP39"/>
    <property type="match status" value="1"/>
</dbReference>
<sequence>MIYTTFAQLYDQLMDPIVYEDWIKYFQQQVAVDANAKVLDLGCGSGALTLLLKQAGYQLEGLDLSEEMLSLASARFGEADVFIPLYQGDMMDLSELGEYQTIFSSLDSLCYLADQTEVGTVFQQVAQHLPTGGQFLFDVHSTYQIDQVFPDYMYNYQNEDQAFLWHSYPTDVEHGIEHELTFFVKNQAGTGFERLSEHHYERTYPAKVYLELLKKAGFTQVDLTAGLADSPLTEQTTRWFFSCRK</sequence>
<dbReference type="CDD" id="cd02440">
    <property type="entry name" value="AdoMet_MTases"/>
    <property type="match status" value="1"/>
</dbReference>
<dbReference type="GO" id="GO:0032259">
    <property type="term" value="P:methylation"/>
    <property type="evidence" value="ECO:0007669"/>
    <property type="project" value="UniProtKB-KW"/>
</dbReference>
<proteinExistence type="predicted"/>
<dbReference type="InterPro" id="IPR041698">
    <property type="entry name" value="Methyltransf_25"/>
</dbReference>
<dbReference type="Gene3D" id="2.20.25.110">
    <property type="entry name" value="S-adenosyl-L-methionine-dependent methyltransferases"/>
    <property type="match status" value="1"/>
</dbReference>
<organism evidence="3 4">
    <name type="scientific">Ligilactobacillus pabuli</name>
    <dbReference type="NCBI Taxonomy" id="2886039"/>
    <lineage>
        <taxon>Bacteria</taxon>
        <taxon>Bacillati</taxon>
        <taxon>Bacillota</taxon>
        <taxon>Bacilli</taxon>
        <taxon>Lactobacillales</taxon>
        <taxon>Lactobacillaceae</taxon>
        <taxon>Ligilactobacillus</taxon>
    </lineage>
</organism>
<protein>
    <submittedName>
        <fullName evidence="3">Methyltransferase</fullName>
    </submittedName>
</protein>
<feature type="domain" description="Methyltransferase" evidence="2">
    <location>
        <begin position="38"/>
        <end position="133"/>
    </location>
</feature>
<reference evidence="3" key="1">
    <citation type="journal article" date="2022" name="Int. J. Syst. Evol. Microbiol.">
        <title>A novel species of lactic acid bacteria, Ligilactobacillus pabuli sp. nov., isolated from alfalfa silage.</title>
        <authorList>
            <person name="Tohno M."/>
            <person name="Tanizawa Y."/>
            <person name="Sawada H."/>
            <person name="Sakamoto M."/>
            <person name="Ohkuma M."/>
            <person name="Kobayashi H."/>
        </authorList>
    </citation>
    <scope>NUCLEOTIDE SEQUENCE</scope>
    <source>
        <strain evidence="3">AF129</strain>
    </source>
</reference>
<keyword evidence="3" id="KW-0489">Methyltransferase</keyword>
<evidence type="ECO:0000259" key="2">
    <source>
        <dbReference type="Pfam" id="PF13649"/>
    </source>
</evidence>
<evidence type="ECO:0000256" key="1">
    <source>
        <dbReference type="ARBA" id="ARBA00022679"/>
    </source>
</evidence>
<accession>A0ABQ5JGH2</accession>
<dbReference type="InterPro" id="IPR029063">
    <property type="entry name" value="SAM-dependent_MTases_sf"/>
</dbReference>
<comment type="caution">
    <text evidence="3">The sequence shown here is derived from an EMBL/GenBank/DDBJ whole genome shotgun (WGS) entry which is preliminary data.</text>
</comment>
<evidence type="ECO:0000313" key="4">
    <source>
        <dbReference type="Proteomes" id="UP001055149"/>
    </source>
</evidence>